<comment type="caution">
    <text evidence="7">The sequence shown here is derived from an EMBL/GenBank/DDBJ whole genome shotgun (WGS) entry which is preliminary data.</text>
</comment>
<dbReference type="GO" id="GO:0016020">
    <property type="term" value="C:membrane"/>
    <property type="evidence" value="ECO:0007669"/>
    <property type="project" value="UniProtKB-SubCell"/>
</dbReference>
<feature type="transmembrane region" description="Helical" evidence="6">
    <location>
        <begin position="120"/>
        <end position="141"/>
    </location>
</feature>
<name>A0AAD6VFA6_9AGAR</name>
<feature type="transmembrane region" description="Helical" evidence="6">
    <location>
        <begin position="442"/>
        <end position="464"/>
    </location>
</feature>
<feature type="transmembrane region" description="Helical" evidence="6">
    <location>
        <begin position="470"/>
        <end position="488"/>
    </location>
</feature>
<dbReference type="SUPFAM" id="SSF103473">
    <property type="entry name" value="MFS general substrate transporter"/>
    <property type="match status" value="1"/>
</dbReference>
<organism evidence="7 8">
    <name type="scientific">Mycena pura</name>
    <dbReference type="NCBI Taxonomy" id="153505"/>
    <lineage>
        <taxon>Eukaryota</taxon>
        <taxon>Fungi</taxon>
        <taxon>Dikarya</taxon>
        <taxon>Basidiomycota</taxon>
        <taxon>Agaricomycotina</taxon>
        <taxon>Agaricomycetes</taxon>
        <taxon>Agaricomycetidae</taxon>
        <taxon>Agaricales</taxon>
        <taxon>Marasmiineae</taxon>
        <taxon>Mycenaceae</taxon>
        <taxon>Mycena</taxon>
    </lineage>
</organism>
<feature type="transmembrane region" description="Helical" evidence="6">
    <location>
        <begin position="153"/>
        <end position="170"/>
    </location>
</feature>
<feature type="transmembrane region" description="Helical" evidence="6">
    <location>
        <begin position="402"/>
        <end position="421"/>
    </location>
</feature>
<gene>
    <name evidence="7" type="ORF">GGX14DRAFT_458527</name>
</gene>
<dbReference type="Gene3D" id="1.20.1250.20">
    <property type="entry name" value="MFS general substrate transporter like domains"/>
    <property type="match status" value="1"/>
</dbReference>
<reference evidence="7" key="1">
    <citation type="submission" date="2023-03" db="EMBL/GenBank/DDBJ databases">
        <title>Massive genome expansion in bonnet fungi (Mycena s.s.) driven by repeated elements and novel gene families across ecological guilds.</title>
        <authorList>
            <consortium name="Lawrence Berkeley National Laboratory"/>
            <person name="Harder C.B."/>
            <person name="Miyauchi S."/>
            <person name="Viragh M."/>
            <person name="Kuo A."/>
            <person name="Thoen E."/>
            <person name="Andreopoulos B."/>
            <person name="Lu D."/>
            <person name="Skrede I."/>
            <person name="Drula E."/>
            <person name="Henrissat B."/>
            <person name="Morin E."/>
            <person name="Kohler A."/>
            <person name="Barry K."/>
            <person name="LaButti K."/>
            <person name="Morin E."/>
            <person name="Salamov A."/>
            <person name="Lipzen A."/>
            <person name="Mereny Z."/>
            <person name="Hegedus B."/>
            <person name="Baldrian P."/>
            <person name="Stursova M."/>
            <person name="Weitz H."/>
            <person name="Taylor A."/>
            <person name="Grigoriev I.V."/>
            <person name="Nagy L.G."/>
            <person name="Martin F."/>
            <person name="Kauserud H."/>
        </authorList>
    </citation>
    <scope>NUCLEOTIDE SEQUENCE</scope>
    <source>
        <strain evidence="7">9144</strain>
    </source>
</reference>
<dbReference type="InterPro" id="IPR036259">
    <property type="entry name" value="MFS_trans_sf"/>
</dbReference>
<dbReference type="PANTHER" id="PTHR23510:SF64">
    <property type="entry name" value="INNER MEMBRANE TRANSPORT PROTEIN YAJR"/>
    <property type="match status" value="1"/>
</dbReference>
<dbReference type="Proteomes" id="UP001219525">
    <property type="component" value="Unassembled WGS sequence"/>
</dbReference>
<evidence type="ECO:0000313" key="8">
    <source>
        <dbReference type="Proteomes" id="UP001219525"/>
    </source>
</evidence>
<evidence type="ECO:0000313" key="7">
    <source>
        <dbReference type="EMBL" id="KAJ7205498.1"/>
    </source>
</evidence>
<feature type="region of interest" description="Disordered" evidence="5">
    <location>
        <begin position="23"/>
        <end position="48"/>
    </location>
</feature>
<proteinExistence type="predicted"/>
<dbReference type="InterPro" id="IPR011701">
    <property type="entry name" value="MFS"/>
</dbReference>
<sequence>MSTSTVVELSVLHDYEGNSPSWDLSHSNATTVAGSGGGHDDSKDKDGNILPVVDSTTVAESEEIEMRTRGIISPEEDPEMRLPYMGSLCIILVLNALLQFSFFLPVSSSPLYAASLGGDALFSGITIGIPSLASALVIYPLTKYDERRYTRPLIVAFTATILGNILHAVASPAKFLYLILIGRTVSGIGFAMFVWIKQYTSDPRLIGIRRRTTVATWLVLGQAFAFSAGPFVGGLLYKVGFSNKVFNGFTSPGWITASFTALFGILSMCFFRDVPKPHPILGSAEAASPTLPHPNEYGFRQLTIPQWGTLFSMCWASMTCFFIVGSWEVNIPIFTAVAFGYSPFAAGNFIALGGVATIPFFLANLRYAPRMQDRITLVAGTAIGSTGLLLTLVLLVTDKVVFGSFYVCWVLVVLGFNLTNTCTNSLLSKQFPSSWNARTSRAIQYSIWVGRATGATFGGAGVQIGMKNYIGVQLGIVGIGALLHLTFWKQLKAKTG</sequence>
<evidence type="ECO:0000256" key="5">
    <source>
        <dbReference type="SAM" id="MobiDB-lite"/>
    </source>
</evidence>
<protein>
    <submittedName>
        <fullName evidence="7">Major facilitator superfamily domain-containing protein</fullName>
    </submittedName>
</protein>
<accession>A0AAD6VFA6</accession>
<feature type="transmembrane region" description="Helical" evidence="6">
    <location>
        <begin position="82"/>
        <end position="100"/>
    </location>
</feature>
<feature type="transmembrane region" description="Helical" evidence="6">
    <location>
        <begin position="333"/>
        <end position="363"/>
    </location>
</feature>
<feature type="transmembrane region" description="Helical" evidence="6">
    <location>
        <begin position="249"/>
        <end position="271"/>
    </location>
</feature>
<keyword evidence="4 6" id="KW-0472">Membrane</keyword>
<feature type="transmembrane region" description="Helical" evidence="6">
    <location>
        <begin position="176"/>
        <end position="196"/>
    </location>
</feature>
<keyword evidence="2 6" id="KW-0812">Transmembrane</keyword>
<keyword evidence="3 6" id="KW-1133">Transmembrane helix</keyword>
<feature type="transmembrane region" description="Helical" evidence="6">
    <location>
        <begin position="375"/>
        <end position="396"/>
    </location>
</feature>
<dbReference type="AlphaFoldDB" id="A0AAD6VFA6"/>
<dbReference type="PANTHER" id="PTHR23510">
    <property type="entry name" value="INNER MEMBRANE TRANSPORT PROTEIN YAJR"/>
    <property type="match status" value="1"/>
</dbReference>
<evidence type="ECO:0000256" key="6">
    <source>
        <dbReference type="SAM" id="Phobius"/>
    </source>
</evidence>
<evidence type="ECO:0000256" key="3">
    <source>
        <dbReference type="ARBA" id="ARBA00022989"/>
    </source>
</evidence>
<comment type="subcellular location">
    <subcellularLocation>
        <location evidence="1">Membrane</location>
        <topology evidence="1">Multi-pass membrane protein</topology>
    </subcellularLocation>
</comment>
<dbReference type="GO" id="GO:0022857">
    <property type="term" value="F:transmembrane transporter activity"/>
    <property type="evidence" value="ECO:0007669"/>
    <property type="project" value="InterPro"/>
</dbReference>
<evidence type="ECO:0000256" key="1">
    <source>
        <dbReference type="ARBA" id="ARBA00004141"/>
    </source>
</evidence>
<keyword evidence="8" id="KW-1185">Reference proteome</keyword>
<evidence type="ECO:0000256" key="2">
    <source>
        <dbReference type="ARBA" id="ARBA00022692"/>
    </source>
</evidence>
<feature type="transmembrane region" description="Helical" evidence="6">
    <location>
        <begin position="307"/>
        <end position="327"/>
    </location>
</feature>
<feature type="compositionally biased region" description="Polar residues" evidence="5">
    <location>
        <begin position="23"/>
        <end position="33"/>
    </location>
</feature>
<evidence type="ECO:0000256" key="4">
    <source>
        <dbReference type="ARBA" id="ARBA00023136"/>
    </source>
</evidence>
<dbReference type="InterPro" id="IPR051068">
    <property type="entry name" value="MFS_Domain-Containing_Protein"/>
</dbReference>
<feature type="transmembrane region" description="Helical" evidence="6">
    <location>
        <begin position="217"/>
        <end position="237"/>
    </location>
</feature>
<feature type="compositionally biased region" description="Basic and acidic residues" evidence="5">
    <location>
        <begin position="38"/>
        <end position="47"/>
    </location>
</feature>
<dbReference type="EMBL" id="JARJCW010000043">
    <property type="protein sequence ID" value="KAJ7205498.1"/>
    <property type="molecule type" value="Genomic_DNA"/>
</dbReference>
<dbReference type="Pfam" id="PF07690">
    <property type="entry name" value="MFS_1"/>
    <property type="match status" value="1"/>
</dbReference>